<feature type="coiled-coil region" evidence="1">
    <location>
        <begin position="51"/>
        <end position="78"/>
    </location>
</feature>
<evidence type="ECO:0000256" key="1">
    <source>
        <dbReference type="SAM" id="Coils"/>
    </source>
</evidence>
<evidence type="ECO:0000313" key="2">
    <source>
        <dbReference type="EMBL" id="MCP9200860.1"/>
    </source>
</evidence>
<accession>A0A9X2RCB0</accession>
<dbReference type="RefSeq" id="WP_241552530.1">
    <property type="nucleotide sequence ID" value="NZ_JANCNS010000003.1"/>
</dbReference>
<dbReference type="AlphaFoldDB" id="A0A9X2RCB0"/>
<reference evidence="2" key="1">
    <citation type="submission" date="2022-07" db="EMBL/GenBank/DDBJ databases">
        <title>Gramela sediminis sp. nov., isolated from deep-sea sediment of the Indian Ocean.</title>
        <authorList>
            <person name="Shi H."/>
        </authorList>
    </citation>
    <scope>NUCLEOTIDE SEQUENCE</scope>
    <source>
        <strain evidence="2">GC03-9</strain>
    </source>
</reference>
<gene>
    <name evidence="2" type="ORF">MKO06_13145</name>
</gene>
<protein>
    <submittedName>
        <fullName evidence="2">Uncharacterized protein</fullName>
    </submittedName>
</protein>
<keyword evidence="3" id="KW-1185">Reference proteome</keyword>
<proteinExistence type="predicted"/>
<name>A0A9X2RCB0_9FLAO</name>
<organism evidence="2 3">
    <name type="scientific">Christiangramia oceanisediminis</name>
    <dbReference type="NCBI Taxonomy" id="2920386"/>
    <lineage>
        <taxon>Bacteria</taxon>
        <taxon>Pseudomonadati</taxon>
        <taxon>Bacteroidota</taxon>
        <taxon>Flavobacteriia</taxon>
        <taxon>Flavobacteriales</taxon>
        <taxon>Flavobacteriaceae</taxon>
        <taxon>Christiangramia</taxon>
    </lineage>
</organism>
<sequence length="144" mass="17311">MRTKEINSYGWERPDIIHKNSIMWDSRLSFIVKELDFLNSMLNANIYPIVESHLIEKSEVLKEQLKDLKTEVSSLLTKIKMHINGVKILFDKSIKTEEDYNYKHEHRKIMIKMHEFDSSYQNLKKEIFKTVTEAWKHQKQKKLS</sequence>
<keyword evidence="1" id="KW-0175">Coiled coil</keyword>
<evidence type="ECO:0000313" key="3">
    <source>
        <dbReference type="Proteomes" id="UP001155280"/>
    </source>
</evidence>
<dbReference type="Proteomes" id="UP001155280">
    <property type="component" value="Unassembled WGS sequence"/>
</dbReference>
<comment type="caution">
    <text evidence="2">The sequence shown here is derived from an EMBL/GenBank/DDBJ whole genome shotgun (WGS) entry which is preliminary data.</text>
</comment>
<dbReference type="EMBL" id="JANCNS010000003">
    <property type="protein sequence ID" value="MCP9200860.1"/>
    <property type="molecule type" value="Genomic_DNA"/>
</dbReference>